<feature type="region of interest" description="Disordered" evidence="1">
    <location>
        <begin position="428"/>
        <end position="450"/>
    </location>
</feature>
<evidence type="ECO:0000313" key="2">
    <source>
        <dbReference type="EMBL" id="KAK3911684.1"/>
    </source>
</evidence>
<gene>
    <name evidence="2" type="ORF">KUF71_021345</name>
</gene>
<organism evidence="2 3">
    <name type="scientific">Frankliniella fusca</name>
    <dbReference type="NCBI Taxonomy" id="407009"/>
    <lineage>
        <taxon>Eukaryota</taxon>
        <taxon>Metazoa</taxon>
        <taxon>Ecdysozoa</taxon>
        <taxon>Arthropoda</taxon>
        <taxon>Hexapoda</taxon>
        <taxon>Insecta</taxon>
        <taxon>Pterygota</taxon>
        <taxon>Neoptera</taxon>
        <taxon>Paraneoptera</taxon>
        <taxon>Thysanoptera</taxon>
        <taxon>Terebrantia</taxon>
        <taxon>Thripoidea</taxon>
        <taxon>Thripidae</taxon>
        <taxon>Frankliniella</taxon>
    </lineage>
</organism>
<dbReference type="AlphaFoldDB" id="A0AAE1GZ00"/>
<reference evidence="2" key="1">
    <citation type="submission" date="2021-07" db="EMBL/GenBank/DDBJ databases">
        <authorList>
            <person name="Catto M.A."/>
            <person name="Jacobson A."/>
            <person name="Kennedy G."/>
            <person name="Labadie P."/>
            <person name="Hunt B.G."/>
            <person name="Srinivasan R."/>
        </authorList>
    </citation>
    <scope>NUCLEOTIDE SEQUENCE</scope>
    <source>
        <strain evidence="2">PL_HMW_Pooled</strain>
        <tissue evidence="2">Head</tissue>
    </source>
</reference>
<feature type="compositionally biased region" description="Acidic residues" evidence="1">
    <location>
        <begin position="229"/>
        <end position="241"/>
    </location>
</feature>
<feature type="compositionally biased region" description="Polar residues" evidence="1">
    <location>
        <begin position="161"/>
        <end position="171"/>
    </location>
</feature>
<feature type="compositionally biased region" description="Polar residues" evidence="1">
    <location>
        <begin position="249"/>
        <end position="267"/>
    </location>
</feature>
<comment type="caution">
    <text evidence="2">The sequence shown here is derived from an EMBL/GenBank/DDBJ whole genome shotgun (WGS) entry which is preliminary data.</text>
</comment>
<proteinExistence type="predicted"/>
<protein>
    <submittedName>
        <fullName evidence="2">Segment polarity protein dishevelled-like protein DVL-3</fullName>
    </submittedName>
</protein>
<feature type="compositionally biased region" description="Acidic residues" evidence="1">
    <location>
        <begin position="365"/>
        <end position="374"/>
    </location>
</feature>
<reference evidence="2" key="2">
    <citation type="journal article" date="2023" name="BMC Genomics">
        <title>Pest status, molecular evolution, and epigenetic factors derived from the genome assembly of Frankliniella fusca, a thysanopteran phytovirus vector.</title>
        <authorList>
            <person name="Catto M.A."/>
            <person name="Labadie P.E."/>
            <person name="Jacobson A.L."/>
            <person name="Kennedy G.G."/>
            <person name="Srinivasan R."/>
            <person name="Hunt B.G."/>
        </authorList>
    </citation>
    <scope>NUCLEOTIDE SEQUENCE</scope>
    <source>
        <strain evidence="2">PL_HMW_Pooled</strain>
    </source>
</reference>
<accession>A0AAE1GZ00</accession>
<evidence type="ECO:0000313" key="3">
    <source>
        <dbReference type="Proteomes" id="UP001219518"/>
    </source>
</evidence>
<name>A0AAE1GZ00_9NEOP</name>
<feature type="region of interest" description="Disordered" evidence="1">
    <location>
        <begin position="122"/>
        <end position="376"/>
    </location>
</feature>
<feature type="compositionally biased region" description="Polar residues" evidence="1">
    <location>
        <begin position="141"/>
        <end position="153"/>
    </location>
</feature>
<dbReference type="Proteomes" id="UP001219518">
    <property type="component" value="Unassembled WGS sequence"/>
</dbReference>
<keyword evidence="3" id="KW-1185">Reference proteome</keyword>
<feature type="compositionally biased region" description="Polar residues" evidence="1">
    <location>
        <begin position="305"/>
        <end position="316"/>
    </location>
</feature>
<dbReference type="EMBL" id="JAHWGI010000284">
    <property type="protein sequence ID" value="KAK3911684.1"/>
    <property type="molecule type" value="Genomic_DNA"/>
</dbReference>
<sequence>MADFSVPPPTIRQPLIGLTVNFNNGAYPTAGQQGFQPFIFPYMEPHPHMQPYPYMQLHPHMQPHPMQPHPMQPHPPTIHSNPSHRPPFLPITHSLPKSNYTGAPSCPPAIRALPAPPARCGVTITELDSNDSDNGEIGKEQPQQSHPSRSGNKSCKAATKLDSSANVQDSEPYQVPKTRAAARQASSTVRSVYSKPKEQSKQVISSKRKISSVKQTAKICKISSKGDAADTEGSTDNDETDVPQLVKKVSSNQRASCSEQVLSTTLMKKTESAAAHDNADVDDSSSEGEREPLGRWMDGEESSDNDTSVVPQQVSKASCKPRASSSKQSHMNIPKTKTHTTARYEAAGSVRDHSSGGEDLMGEWMDGEESDSEAVDASSRFQPFCLLVQDPPPPPSKKSKSLSLKKIENGSEKFNAQSKALLTWLEKDEDAAETKDPKKRAKNAAKGNEDRKFESTPIVVISDDESDVICDNENDLIHADENCRQGSSGLDQEFELEERQVTEESCVICFDKFVKNETYIGVVHPCNCQRACYHCSLQNLDNYGSCMWCRKTSYLVTSVLYGASDES</sequence>
<evidence type="ECO:0000256" key="1">
    <source>
        <dbReference type="SAM" id="MobiDB-lite"/>
    </source>
</evidence>